<dbReference type="NCBIfam" id="NF004281">
    <property type="entry name" value="PRK05690.1"/>
    <property type="match status" value="1"/>
</dbReference>
<organism evidence="4 5">
    <name type="scientific">Commensalibacter melissae</name>
    <dbReference type="NCBI Taxonomy" id="2070537"/>
    <lineage>
        <taxon>Bacteria</taxon>
        <taxon>Pseudomonadati</taxon>
        <taxon>Pseudomonadota</taxon>
        <taxon>Alphaproteobacteria</taxon>
        <taxon>Acetobacterales</taxon>
        <taxon>Acetobacteraceae</taxon>
    </lineage>
</organism>
<evidence type="ECO:0000313" key="5">
    <source>
        <dbReference type="Proteomes" id="UP000247565"/>
    </source>
</evidence>
<gene>
    <name evidence="4" type="ORF">DK869_06230</name>
</gene>
<dbReference type="EMBL" id="QGLT01000003">
    <property type="protein sequence ID" value="PXZ00230.1"/>
    <property type="molecule type" value="Genomic_DNA"/>
</dbReference>
<reference evidence="4 5" key="1">
    <citation type="submission" date="2018-05" db="EMBL/GenBank/DDBJ databases">
        <title>Reference genomes for bee gut microbiota database.</title>
        <authorList>
            <person name="Ellegaard K.M."/>
        </authorList>
    </citation>
    <scope>NUCLEOTIDE SEQUENCE [LARGE SCALE GENOMIC DNA]</scope>
    <source>
        <strain evidence="4 5">ESL0284</strain>
    </source>
</reference>
<dbReference type="SUPFAM" id="SSF69572">
    <property type="entry name" value="Activating enzymes of the ubiquitin-like proteins"/>
    <property type="match status" value="1"/>
</dbReference>
<comment type="caution">
    <text evidence="4">The sequence shown here is derived from an EMBL/GenBank/DDBJ whole genome shotgun (WGS) entry which is preliminary data.</text>
</comment>
<dbReference type="AlphaFoldDB" id="A0A318N133"/>
<keyword evidence="2" id="KW-0472">Membrane</keyword>
<dbReference type="RefSeq" id="WP_110439153.1">
    <property type="nucleotide sequence ID" value="NZ_CP046393.1"/>
</dbReference>
<dbReference type="InterPro" id="IPR045886">
    <property type="entry name" value="ThiF/MoeB/HesA"/>
</dbReference>
<feature type="transmembrane region" description="Helical" evidence="2">
    <location>
        <begin position="31"/>
        <end position="58"/>
    </location>
</feature>
<keyword evidence="2" id="KW-0812">Transmembrane</keyword>
<dbReference type="GO" id="GO:0008641">
    <property type="term" value="F:ubiquitin-like modifier activating enzyme activity"/>
    <property type="evidence" value="ECO:0007669"/>
    <property type="project" value="InterPro"/>
</dbReference>
<dbReference type="GO" id="GO:0004792">
    <property type="term" value="F:thiosulfate-cyanide sulfurtransferase activity"/>
    <property type="evidence" value="ECO:0007669"/>
    <property type="project" value="TreeGrafter"/>
</dbReference>
<dbReference type="PANTHER" id="PTHR10953:SF102">
    <property type="entry name" value="ADENYLYLTRANSFERASE AND SULFURTRANSFERASE MOCS3"/>
    <property type="match status" value="1"/>
</dbReference>
<dbReference type="FunFam" id="3.40.50.720:FF:000080">
    <property type="entry name" value="Thiazole biosynthesis adenylyltransferase ThiF"/>
    <property type="match status" value="1"/>
</dbReference>
<dbReference type="InterPro" id="IPR035985">
    <property type="entry name" value="Ubiquitin-activating_enz"/>
</dbReference>
<dbReference type="Proteomes" id="UP000247565">
    <property type="component" value="Unassembled WGS sequence"/>
</dbReference>
<evidence type="ECO:0000256" key="1">
    <source>
        <dbReference type="ARBA" id="ARBA00009919"/>
    </source>
</evidence>
<evidence type="ECO:0000256" key="2">
    <source>
        <dbReference type="SAM" id="Phobius"/>
    </source>
</evidence>
<dbReference type="CDD" id="cd00757">
    <property type="entry name" value="ThiF_MoeB_HesA_family"/>
    <property type="match status" value="1"/>
</dbReference>
<evidence type="ECO:0000259" key="3">
    <source>
        <dbReference type="Pfam" id="PF00899"/>
    </source>
</evidence>
<dbReference type="GO" id="GO:0008146">
    <property type="term" value="F:sulfotransferase activity"/>
    <property type="evidence" value="ECO:0007669"/>
    <property type="project" value="TreeGrafter"/>
</dbReference>
<name>A0A318N133_9PROT</name>
<dbReference type="GO" id="GO:0005829">
    <property type="term" value="C:cytosol"/>
    <property type="evidence" value="ECO:0007669"/>
    <property type="project" value="TreeGrafter"/>
</dbReference>
<dbReference type="Gene3D" id="3.40.50.720">
    <property type="entry name" value="NAD(P)-binding Rossmann-like Domain"/>
    <property type="match status" value="1"/>
</dbReference>
<sequence length="250" mass="28019">MHEDQLVRYSRHILLPQIDLDGQKRFLDSRVMVIGCGGLGCAAIPILAAAGIGSLMLVDNDRIELSNLQRQTYYTPDDIGKFKNHVMADFIHRQNPDITVDTVPYRLSEDELSSLIHDYDVILDCSDNLKTRQMIGRVAYSSKIPLIYASAIRFEGQLSVFDSNNDRSPCYACLFDGAETEQDRCSFTGVYAPLVNTMGAMQASEALKVISRMGQALTGRILHYNALNFSFHMLECDRNPHCNVCGCLRN</sequence>
<dbReference type="InterPro" id="IPR000594">
    <property type="entry name" value="ThiF_NAD_FAD-bd"/>
</dbReference>
<dbReference type="PANTHER" id="PTHR10953">
    <property type="entry name" value="UBIQUITIN-ACTIVATING ENZYME E1"/>
    <property type="match status" value="1"/>
</dbReference>
<feature type="domain" description="THIF-type NAD/FAD binding fold" evidence="3">
    <location>
        <begin position="9"/>
        <end position="244"/>
    </location>
</feature>
<accession>A0A318N133</accession>
<proteinExistence type="inferred from homology"/>
<dbReference type="GO" id="GO:0016779">
    <property type="term" value="F:nucleotidyltransferase activity"/>
    <property type="evidence" value="ECO:0007669"/>
    <property type="project" value="TreeGrafter"/>
</dbReference>
<protein>
    <submittedName>
        <fullName evidence="4">Molybdopterin biosynthesis protein MoeB</fullName>
    </submittedName>
</protein>
<comment type="similarity">
    <text evidence="1">Belongs to the HesA/MoeB/ThiF family.</text>
</comment>
<keyword evidence="2" id="KW-1133">Transmembrane helix</keyword>
<keyword evidence="5" id="KW-1185">Reference proteome</keyword>
<evidence type="ECO:0000313" key="4">
    <source>
        <dbReference type="EMBL" id="PXZ00230.1"/>
    </source>
</evidence>
<dbReference type="OrthoDB" id="9804286at2"/>
<dbReference type="Pfam" id="PF00899">
    <property type="entry name" value="ThiF"/>
    <property type="match status" value="1"/>
</dbReference>